<evidence type="ECO:0000256" key="1">
    <source>
        <dbReference type="SAM" id="Phobius"/>
    </source>
</evidence>
<sequence>MKLFIIGIIYGPMLLAALGGFIRYRAIMGFQSTLNEGLDFKTFRQRIKASEFGGRYKLGMALMLGGPLVTLVVLVITSLLALVKFYSQ</sequence>
<accession>A0AAW3MXD1</accession>
<feature type="transmembrane region" description="Helical" evidence="1">
    <location>
        <begin position="58"/>
        <end position="83"/>
    </location>
</feature>
<organism evidence="2 3">
    <name type="scientific">Burkholderia ubonensis</name>
    <dbReference type="NCBI Taxonomy" id="101571"/>
    <lineage>
        <taxon>Bacteria</taxon>
        <taxon>Pseudomonadati</taxon>
        <taxon>Pseudomonadota</taxon>
        <taxon>Betaproteobacteria</taxon>
        <taxon>Burkholderiales</taxon>
        <taxon>Burkholderiaceae</taxon>
        <taxon>Burkholderia</taxon>
        <taxon>Burkholderia cepacia complex</taxon>
    </lineage>
</organism>
<keyword evidence="1" id="KW-0472">Membrane</keyword>
<feature type="transmembrane region" description="Helical" evidence="1">
    <location>
        <begin position="6"/>
        <end position="24"/>
    </location>
</feature>
<comment type="caution">
    <text evidence="2">The sequence shown here is derived from an EMBL/GenBank/DDBJ whole genome shotgun (WGS) entry which is preliminary data.</text>
</comment>
<dbReference type="AlphaFoldDB" id="A0AAW3MXD1"/>
<keyword evidence="3" id="KW-1185">Reference proteome</keyword>
<dbReference type="Proteomes" id="UP000056453">
    <property type="component" value="Unassembled WGS sequence"/>
</dbReference>
<name>A0AAW3MXD1_9BURK</name>
<proteinExistence type="predicted"/>
<keyword evidence="1" id="KW-1133">Transmembrane helix</keyword>
<reference evidence="2 3" key="1">
    <citation type="submission" date="2015-11" db="EMBL/GenBank/DDBJ databases">
        <title>Expanding the genomic diversity of Burkholderia species for the development of highly accurate diagnostics.</title>
        <authorList>
            <person name="Sahl J."/>
            <person name="Keim P."/>
            <person name="Wagner D."/>
        </authorList>
    </citation>
    <scope>NUCLEOTIDE SEQUENCE [LARGE SCALE GENOMIC DNA]</scope>
    <source>
        <strain evidence="2 3">MSMB1808WGS</strain>
    </source>
</reference>
<dbReference type="EMBL" id="LPBJ01000047">
    <property type="protein sequence ID" value="KVP97973.1"/>
    <property type="molecule type" value="Genomic_DNA"/>
</dbReference>
<dbReference type="RefSeq" id="WP_059954077.1">
    <property type="nucleotide sequence ID" value="NZ_LPBJ01000047.1"/>
</dbReference>
<gene>
    <name evidence="2" type="ORF">WJ96_05225</name>
</gene>
<protein>
    <submittedName>
        <fullName evidence="2">Uncharacterized protein</fullName>
    </submittedName>
</protein>
<evidence type="ECO:0000313" key="2">
    <source>
        <dbReference type="EMBL" id="KVP97973.1"/>
    </source>
</evidence>
<keyword evidence="1" id="KW-0812">Transmembrane</keyword>
<evidence type="ECO:0000313" key="3">
    <source>
        <dbReference type="Proteomes" id="UP000056453"/>
    </source>
</evidence>